<dbReference type="Proteomes" id="UP000218113">
    <property type="component" value="Unassembled WGS sequence"/>
</dbReference>
<evidence type="ECO:0000259" key="2">
    <source>
        <dbReference type="Pfam" id="PF00534"/>
    </source>
</evidence>
<feature type="transmembrane region" description="Helical" evidence="1">
    <location>
        <begin position="117"/>
        <end position="139"/>
    </location>
</feature>
<dbReference type="PANTHER" id="PTHR12526:SF630">
    <property type="entry name" value="GLYCOSYLTRANSFERASE"/>
    <property type="match status" value="1"/>
</dbReference>
<gene>
    <name evidence="4" type="ORF">COB67_09265</name>
</gene>
<feature type="domain" description="Glycosyl transferase family 1" evidence="2">
    <location>
        <begin position="567"/>
        <end position="732"/>
    </location>
</feature>
<proteinExistence type="predicted"/>
<evidence type="ECO:0000313" key="5">
    <source>
        <dbReference type="Proteomes" id="UP000218113"/>
    </source>
</evidence>
<evidence type="ECO:0008006" key="6">
    <source>
        <dbReference type="Google" id="ProtNLM"/>
    </source>
</evidence>
<dbReference type="Gene3D" id="3.40.50.2000">
    <property type="entry name" value="Glycogen Phosphorylase B"/>
    <property type="match status" value="4"/>
</dbReference>
<evidence type="ECO:0000259" key="3">
    <source>
        <dbReference type="Pfam" id="PF13439"/>
    </source>
</evidence>
<feature type="domain" description="Glycosyltransferase subfamily 4-like N-terminal" evidence="3">
    <location>
        <begin position="23"/>
        <end position="188"/>
    </location>
</feature>
<evidence type="ECO:0000313" key="4">
    <source>
        <dbReference type="EMBL" id="PCI27126.1"/>
    </source>
</evidence>
<evidence type="ECO:0000256" key="1">
    <source>
        <dbReference type="SAM" id="Phobius"/>
    </source>
</evidence>
<keyword evidence="1" id="KW-1133">Transmembrane helix</keyword>
<accession>A0A2A4T0I1</accession>
<dbReference type="AlphaFoldDB" id="A0A2A4T0I1"/>
<feature type="domain" description="Glycosyltransferase subfamily 4-like N-terminal" evidence="3">
    <location>
        <begin position="401"/>
        <end position="559"/>
    </location>
</feature>
<keyword evidence="1" id="KW-0812">Transmembrane</keyword>
<dbReference type="SUPFAM" id="SSF53756">
    <property type="entry name" value="UDP-Glycosyltransferase/glycogen phosphorylase"/>
    <property type="match status" value="2"/>
</dbReference>
<dbReference type="EMBL" id="NVSR01000073">
    <property type="protein sequence ID" value="PCI27126.1"/>
    <property type="molecule type" value="Genomic_DNA"/>
</dbReference>
<dbReference type="CDD" id="cd03801">
    <property type="entry name" value="GT4_PimA-like"/>
    <property type="match status" value="1"/>
</dbReference>
<organism evidence="4 5">
    <name type="scientific">SAR324 cluster bacterium</name>
    <dbReference type="NCBI Taxonomy" id="2024889"/>
    <lineage>
        <taxon>Bacteria</taxon>
        <taxon>Deltaproteobacteria</taxon>
        <taxon>SAR324 cluster</taxon>
    </lineage>
</organism>
<dbReference type="PANTHER" id="PTHR12526">
    <property type="entry name" value="GLYCOSYLTRANSFERASE"/>
    <property type="match status" value="1"/>
</dbReference>
<feature type="domain" description="Glycosyl transferase family 1" evidence="2">
    <location>
        <begin position="205"/>
        <end position="361"/>
    </location>
</feature>
<dbReference type="GO" id="GO:0016757">
    <property type="term" value="F:glycosyltransferase activity"/>
    <property type="evidence" value="ECO:0007669"/>
    <property type="project" value="InterPro"/>
</dbReference>
<reference evidence="5" key="1">
    <citation type="submission" date="2017-08" db="EMBL/GenBank/DDBJ databases">
        <title>A dynamic microbial community with high functional redundancy inhabits the cold, oxic subseafloor aquifer.</title>
        <authorList>
            <person name="Tully B.J."/>
            <person name="Wheat C.G."/>
            <person name="Glazer B.T."/>
            <person name="Huber J.A."/>
        </authorList>
    </citation>
    <scope>NUCLEOTIDE SEQUENCE [LARGE SCALE GENOMIC DNA]</scope>
</reference>
<keyword evidence="1" id="KW-0472">Membrane</keyword>
<sequence>MNKQSNTRKKNILFLEQYGDRIGGGQVILLDIVKYLRSTKQWNVFINLPDQGTFSKILTRQGFSFWNEPIGVHSSLRHPVVDIFSYVWTSMIGALHLRKKVKANQIELIYCNGGKTFLLGFLLSLFSSVKVVWHLHLVLEGRQKQLVTMLGKAKKISRIIAVSNMVKEEYQQHQVYKKIEVIYNWVSPRFLQDLPEQKEKTGSCPFELVIIGQISQEKGQLSFLQHLEKLDEALPLNLKLVGEPLNKQEENWQRILEIIQRLRKKGWQIEVLGYQEDIPSLLDSTDLLIIPSLIPESFGLTAIEAMARGTLVMANAVGALPEVITDKKNGFLFDIEDDEQCINILNEIIKEKAPLQAIREASFNLVTSSFYPDKQLDKIDSLLHRLLRIPILEINGRSDFGGGPKNMYRLLNGIDKKKFEFIVACPNEAPFFQKLEGIGSLTVYPLNLRKLTFRNFWKLLRIVRTHQVKIVHSQGKAAGIWSRMLKLFFPSITVVHHFRGIHYKQYPKVIQFAYFGVERLLSTLTKKVVHVSHSELEEALKLRLVASRIQTVLANGVETYKGPPLTREQAQKKFCIDPGLPVCIVIARYSYQKNLEDSFRVIRSLLDQGTPARFVVIGGADDISLKIVQGQIEAYGLQGYVTLAGEQSQVIEWLCIADIYLSTARWEGLPTAILEAMSIGLPVVGSNVVGNISVLTEKNGFLIEEGDIAGYTHAIQTLLQDRDLYRQKAQAASQLVNQNFSVGAMIEHHEQLYLSLMEKGVSPK</sequence>
<dbReference type="Pfam" id="PF00534">
    <property type="entry name" value="Glycos_transf_1"/>
    <property type="match status" value="2"/>
</dbReference>
<protein>
    <recommendedName>
        <fullName evidence="6">Glycosyltransferase</fullName>
    </recommendedName>
</protein>
<dbReference type="Pfam" id="PF13439">
    <property type="entry name" value="Glyco_transf_4"/>
    <property type="match status" value="2"/>
</dbReference>
<comment type="caution">
    <text evidence="4">The sequence shown here is derived from an EMBL/GenBank/DDBJ whole genome shotgun (WGS) entry which is preliminary data.</text>
</comment>
<dbReference type="InterPro" id="IPR028098">
    <property type="entry name" value="Glyco_trans_4-like_N"/>
</dbReference>
<dbReference type="InterPro" id="IPR001296">
    <property type="entry name" value="Glyco_trans_1"/>
</dbReference>
<name>A0A2A4T0I1_9DELT</name>